<dbReference type="PATRIC" id="fig|1561003.3.peg.480"/>
<sequence>MSYRLLLFLVFVSLGRLAWADFGDLPYSSKMVELEDMVEHQKGEIVSLRSRLDQVQLDILNSRQEQLVEHQKLVGQLSDLQQQIIKLSSAHVVNSDKCVSAPHIVSKPVSKVVVEPYSNPIPSQSVISEGKSAESLLDSRSYEKALQSMRSGHYRGALVSFKDIKSKLSPNSPHNADLNYWMGTAYYLLGEYKDAIEFFSNVYERWPESERAPDALFNLVNSYYQTNQKSEAKIAGENLVKNYPHSAAAKSLSKLTL</sequence>
<dbReference type="STRING" id="1561003.Ark11_0463"/>
<gene>
    <name evidence="4" type="ORF">Ark11_0463</name>
</gene>
<dbReference type="RefSeq" id="WP_092342034.1">
    <property type="nucleotide sequence ID" value="NZ_FLSL01000103.1"/>
</dbReference>
<dbReference type="InterPro" id="IPR019734">
    <property type="entry name" value="TPR_rpt"/>
</dbReference>
<keyword evidence="5" id="KW-1185">Reference proteome</keyword>
<evidence type="ECO:0000313" key="4">
    <source>
        <dbReference type="EMBL" id="CUT17312.1"/>
    </source>
</evidence>
<dbReference type="PROSITE" id="PS50005">
    <property type="entry name" value="TPR"/>
    <property type="match status" value="1"/>
</dbReference>
<evidence type="ECO:0000259" key="3">
    <source>
        <dbReference type="Pfam" id="PF13525"/>
    </source>
</evidence>
<dbReference type="SMART" id="SM00028">
    <property type="entry name" value="TPR"/>
    <property type="match status" value="2"/>
</dbReference>
<dbReference type="SUPFAM" id="SSF48452">
    <property type="entry name" value="TPR-like"/>
    <property type="match status" value="1"/>
</dbReference>
<accession>A0A0S4M247</accession>
<feature type="repeat" description="TPR" evidence="2">
    <location>
        <begin position="176"/>
        <end position="209"/>
    </location>
</feature>
<evidence type="ECO:0000256" key="2">
    <source>
        <dbReference type="PROSITE-ProRule" id="PRU00339"/>
    </source>
</evidence>
<dbReference type="EMBL" id="LN906597">
    <property type="protein sequence ID" value="CUT17312.1"/>
    <property type="molecule type" value="Genomic_DNA"/>
</dbReference>
<feature type="domain" description="Outer membrane lipoprotein BamD-like" evidence="3">
    <location>
        <begin position="184"/>
        <end position="247"/>
    </location>
</feature>
<dbReference type="InterPro" id="IPR011990">
    <property type="entry name" value="TPR-like_helical_dom_sf"/>
</dbReference>
<dbReference type="Proteomes" id="UP000198651">
    <property type="component" value="Chromosome I"/>
</dbReference>
<dbReference type="Pfam" id="PF13525">
    <property type="entry name" value="YfiO"/>
    <property type="match status" value="1"/>
</dbReference>
<protein>
    <submittedName>
        <fullName evidence="4">Putative tol-pal system protein, Tetratricopeptide repeat containing</fullName>
    </submittedName>
</protein>
<dbReference type="Gene3D" id="1.25.40.10">
    <property type="entry name" value="Tetratricopeptide repeat domain"/>
    <property type="match status" value="1"/>
</dbReference>
<keyword evidence="1" id="KW-0732">Signal</keyword>
<keyword evidence="2" id="KW-0802">TPR repeat</keyword>
<dbReference type="OrthoDB" id="8525418at2"/>
<reference evidence="5" key="1">
    <citation type="submission" date="2015-11" db="EMBL/GenBank/DDBJ databases">
        <authorList>
            <person name="Seth-Smith H.M.B."/>
        </authorList>
    </citation>
    <scope>NUCLEOTIDE SEQUENCE [LARGE SCALE GENOMIC DNA]</scope>
    <source>
        <strain evidence="5">2013Ark11</strain>
    </source>
</reference>
<proteinExistence type="predicted"/>
<name>A0A0S4M247_9BURK</name>
<dbReference type="AlphaFoldDB" id="A0A0S4M247"/>
<organism evidence="4 5">
    <name type="scientific">Candidatus Ichthyocystis hellenicum</name>
    <dbReference type="NCBI Taxonomy" id="1561003"/>
    <lineage>
        <taxon>Bacteria</taxon>
        <taxon>Pseudomonadati</taxon>
        <taxon>Pseudomonadota</taxon>
        <taxon>Betaproteobacteria</taxon>
        <taxon>Burkholderiales</taxon>
        <taxon>Candidatus Ichthyocystis</taxon>
    </lineage>
</organism>
<evidence type="ECO:0000313" key="5">
    <source>
        <dbReference type="Proteomes" id="UP000198651"/>
    </source>
</evidence>
<evidence type="ECO:0000256" key="1">
    <source>
        <dbReference type="ARBA" id="ARBA00022729"/>
    </source>
</evidence>
<dbReference type="InterPro" id="IPR039565">
    <property type="entry name" value="BamD-like"/>
</dbReference>